<dbReference type="SMART" id="SM00421">
    <property type="entry name" value="HTH_LUXR"/>
    <property type="match status" value="1"/>
</dbReference>
<dbReference type="Pfam" id="PF00196">
    <property type="entry name" value="GerE"/>
    <property type="match status" value="1"/>
</dbReference>
<dbReference type="Gene3D" id="1.10.10.10">
    <property type="entry name" value="Winged helix-like DNA-binding domain superfamily/Winged helix DNA-binding domain"/>
    <property type="match status" value="1"/>
</dbReference>
<dbReference type="EMBL" id="JBFYGN010000009">
    <property type="protein sequence ID" value="MEX8193133.1"/>
    <property type="molecule type" value="Genomic_DNA"/>
</dbReference>
<evidence type="ECO:0000313" key="2">
    <source>
        <dbReference type="EMBL" id="MEX8193133.1"/>
    </source>
</evidence>
<dbReference type="PRINTS" id="PR00038">
    <property type="entry name" value="HTHLUXR"/>
</dbReference>
<accession>A0ABV3ZW63</accession>
<evidence type="ECO:0000259" key="1">
    <source>
        <dbReference type="PROSITE" id="PS00622"/>
    </source>
</evidence>
<name>A0ABV3ZW63_9BURK</name>
<comment type="caution">
    <text evidence="2">The sequence shown here is derived from an EMBL/GenBank/DDBJ whole genome shotgun (WGS) entry which is preliminary data.</text>
</comment>
<protein>
    <submittedName>
        <fullName evidence="2">LuxR C-terminal-related transcriptional regulator</fullName>
    </submittedName>
</protein>
<proteinExistence type="predicted"/>
<organism evidence="2 3">
    <name type="scientific">Comamonas guangdongensis</name>
    <dbReference type="NCBI Taxonomy" id="510515"/>
    <lineage>
        <taxon>Bacteria</taxon>
        <taxon>Pseudomonadati</taxon>
        <taxon>Pseudomonadota</taxon>
        <taxon>Betaproteobacteria</taxon>
        <taxon>Burkholderiales</taxon>
        <taxon>Comamonadaceae</taxon>
        <taxon>Comamonas</taxon>
    </lineage>
</organism>
<dbReference type="SUPFAM" id="SSF46894">
    <property type="entry name" value="C-terminal effector domain of the bipartite response regulators"/>
    <property type="match status" value="1"/>
</dbReference>
<dbReference type="InterPro" id="IPR016032">
    <property type="entry name" value="Sig_transdc_resp-reg_C-effctor"/>
</dbReference>
<dbReference type="Proteomes" id="UP001561046">
    <property type="component" value="Unassembled WGS sequence"/>
</dbReference>
<reference evidence="2 3" key="1">
    <citation type="journal article" date="2013" name="Int. J. Syst. Evol. Microbiol.">
        <title>Comamonas guangdongensis sp. nov., isolated from subterranean forest sediment, and emended description of the genus Comamonas.</title>
        <authorList>
            <person name="Zhang J."/>
            <person name="Wang Y."/>
            <person name="Zhou S."/>
            <person name="Wu C."/>
            <person name="He J."/>
            <person name="Li F."/>
        </authorList>
    </citation>
    <scope>NUCLEOTIDE SEQUENCE [LARGE SCALE GENOMIC DNA]</scope>
    <source>
        <strain evidence="2 3">CCTCC AB2011133</strain>
    </source>
</reference>
<dbReference type="InterPro" id="IPR000792">
    <property type="entry name" value="Tscrpt_reg_LuxR_C"/>
</dbReference>
<keyword evidence="3" id="KW-1185">Reference proteome</keyword>
<feature type="domain" description="HTH luxR-type" evidence="1">
    <location>
        <begin position="216"/>
        <end position="243"/>
    </location>
</feature>
<evidence type="ECO:0000313" key="3">
    <source>
        <dbReference type="Proteomes" id="UP001561046"/>
    </source>
</evidence>
<dbReference type="InterPro" id="IPR036388">
    <property type="entry name" value="WH-like_DNA-bd_sf"/>
</dbReference>
<gene>
    <name evidence="2" type="ORF">AB6724_09780</name>
</gene>
<sequence>MAASSSPPAFVSPSLGQALIEAAATPHFASVLLGTARQFDCVDEVFAYQVDTDKGDVCTLLASGERRGIAERTGEYAKRFHARDPLLAGSRRDKAFGFSRRVRAADIPQGEYRELCFDQPGFLDKVSFGWQEPGRLMVLSFYRGLHAHGDSAGQLWSLGQVAMAALSLHARSAAQPEPLPTSVERDARQVLQGRLQRSFPQLTVRERQIVTLTLLGDSAAEIASALAIKPATVLTYRQRAYERYRFNRASDFLAGLLH</sequence>
<dbReference type="PROSITE" id="PS00622">
    <property type="entry name" value="HTH_LUXR_1"/>
    <property type="match status" value="1"/>
</dbReference>
<dbReference type="RefSeq" id="WP_369338335.1">
    <property type="nucleotide sequence ID" value="NZ_JBFYGN010000009.1"/>
</dbReference>